<dbReference type="Proteomes" id="UP000032930">
    <property type="component" value="Chromosome"/>
</dbReference>
<accession>A0A0B6X8E3</accession>
<evidence type="ECO:0000313" key="1">
    <source>
        <dbReference type="EMBL" id="CDM89800.1"/>
    </source>
</evidence>
<reference evidence="1 2" key="1">
    <citation type="submission" date="2014-02" db="EMBL/GenBank/DDBJ databases">
        <authorList>
            <person name="Genoscope - CEA"/>
        </authorList>
    </citation>
    <scope>NUCLEOTIDE SEQUENCE [LARGE SCALE GENOMIC DNA]</scope>
    <source>
        <strain evidence="1 2">CS03</strain>
    </source>
</reference>
<dbReference type="EMBL" id="FO818637">
    <property type="protein sequence ID" value="CDM89800.1"/>
    <property type="molecule type" value="Genomic_DNA"/>
</dbReference>
<sequence>MWLLTINNKKIFRNMVFFDMDAEFYSNLDISFFRNIQQFITHWLFFV</sequence>
<dbReference type="AlphaFoldDB" id="A0A0B6X8E3"/>
<gene>
    <name evidence="1" type="ORF">XBW1_2443</name>
</gene>
<evidence type="ECO:0000313" key="2">
    <source>
        <dbReference type="Proteomes" id="UP000032930"/>
    </source>
</evidence>
<protein>
    <submittedName>
        <fullName evidence="1">Uncharacterized protein</fullName>
    </submittedName>
</protein>
<name>A0A0B6X8E3_XENBV</name>
<organism evidence="1 2">
    <name type="scientific">Xenorhabdus bovienii</name>
    <name type="common">Xenorhabdus nematophila subsp. bovienii</name>
    <dbReference type="NCBI Taxonomy" id="40576"/>
    <lineage>
        <taxon>Bacteria</taxon>
        <taxon>Pseudomonadati</taxon>
        <taxon>Pseudomonadota</taxon>
        <taxon>Gammaproteobacteria</taxon>
        <taxon>Enterobacterales</taxon>
        <taxon>Morganellaceae</taxon>
        <taxon>Xenorhabdus</taxon>
    </lineage>
</organism>
<proteinExistence type="predicted"/>
<dbReference type="KEGG" id="xbv:XBW1_2443"/>